<name>A0A6C0C223_9ZZZZ</name>
<dbReference type="AlphaFoldDB" id="A0A6C0C223"/>
<keyword evidence="1" id="KW-0812">Transmembrane</keyword>
<reference evidence="2" key="1">
    <citation type="journal article" date="2020" name="Nature">
        <title>Giant virus diversity and host interactions through global metagenomics.</title>
        <authorList>
            <person name="Schulz F."/>
            <person name="Roux S."/>
            <person name="Paez-Espino D."/>
            <person name="Jungbluth S."/>
            <person name="Walsh D.A."/>
            <person name="Denef V.J."/>
            <person name="McMahon K.D."/>
            <person name="Konstantinidis K.T."/>
            <person name="Eloe-Fadrosh E.A."/>
            <person name="Kyrpides N.C."/>
            <person name="Woyke T."/>
        </authorList>
    </citation>
    <scope>NUCLEOTIDE SEQUENCE</scope>
    <source>
        <strain evidence="2">GVMAG-M-3300020185-18</strain>
    </source>
</reference>
<accession>A0A6C0C223</accession>
<feature type="transmembrane region" description="Helical" evidence="1">
    <location>
        <begin position="30"/>
        <end position="58"/>
    </location>
</feature>
<dbReference type="EMBL" id="MN739320">
    <property type="protein sequence ID" value="QHS98667.1"/>
    <property type="molecule type" value="Genomic_DNA"/>
</dbReference>
<protein>
    <submittedName>
        <fullName evidence="2">Uncharacterized protein</fullName>
    </submittedName>
</protein>
<proteinExistence type="predicted"/>
<evidence type="ECO:0000256" key="1">
    <source>
        <dbReference type="SAM" id="Phobius"/>
    </source>
</evidence>
<sequence length="86" mass="10381">MDIQILENYLNDKSNKSNKSVNQEIFKPTLVIIAFICMYKGYYLALCLIFLLFLCSLLTRFFRHFQRIVAQDFLNRHECDINIYKY</sequence>
<evidence type="ECO:0000313" key="2">
    <source>
        <dbReference type="EMBL" id="QHS98667.1"/>
    </source>
</evidence>
<keyword evidence="1" id="KW-0472">Membrane</keyword>
<organism evidence="2">
    <name type="scientific">viral metagenome</name>
    <dbReference type="NCBI Taxonomy" id="1070528"/>
    <lineage>
        <taxon>unclassified sequences</taxon>
        <taxon>metagenomes</taxon>
        <taxon>organismal metagenomes</taxon>
    </lineage>
</organism>
<keyword evidence="1" id="KW-1133">Transmembrane helix</keyword>